<gene>
    <name evidence="2" type="ORF">AUR04nite_32670</name>
</gene>
<keyword evidence="1" id="KW-1133">Transmembrane helix</keyword>
<reference evidence="2 3" key="1">
    <citation type="submission" date="2019-06" db="EMBL/GenBank/DDBJ databases">
        <title>Whole genome shotgun sequence of Glutamicibacter uratoxydans NBRC 15515.</title>
        <authorList>
            <person name="Hosoyama A."/>
            <person name="Uohara A."/>
            <person name="Ohji S."/>
            <person name="Ichikawa N."/>
        </authorList>
    </citation>
    <scope>NUCLEOTIDE SEQUENCE [LARGE SCALE GENOMIC DNA]</scope>
    <source>
        <strain evidence="2 3">NBRC 15515</strain>
    </source>
</reference>
<organism evidence="2 3">
    <name type="scientific">Glutamicibacter uratoxydans</name>
    <name type="common">Arthrobacter uratoxydans</name>
    <dbReference type="NCBI Taxonomy" id="43667"/>
    <lineage>
        <taxon>Bacteria</taxon>
        <taxon>Bacillati</taxon>
        <taxon>Actinomycetota</taxon>
        <taxon>Actinomycetes</taxon>
        <taxon>Micrococcales</taxon>
        <taxon>Micrococcaceae</taxon>
        <taxon>Glutamicibacter</taxon>
    </lineage>
</organism>
<keyword evidence="1" id="KW-0472">Membrane</keyword>
<name>A0A4Y4DVV6_GLUUR</name>
<keyword evidence="1" id="KW-0812">Transmembrane</keyword>
<dbReference type="EMBL" id="BJNY01000026">
    <property type="protein sequence ID" value="GED07735.1"/>
    <property type="molecule type" value="Genomic_DNA"/>
</dbReference>
<evidence type="ECO:0000313" key="2">
    <source>
        <dbReference type="EMBL" id="GED07735.1"/>
    </source>
</evidence>
<evidence type="ECO:0000256" key="1">
    <source>
        <dbReference type="SAM" id="Phobius"/>
    </source>
</evidence>
<feature type="transmembrane region" description="Helical" evidence="1">
    <location>
        <begin position="59"/>
        <end position="76"/>
    </location>
</feature>
<dbReference type="Proteomes" id="UP000316612">
    <property type="component" value="Unassembled WGS sequence"/>
</dbReference>
<accession>A0A4Y4DVV6</accession>
<protein>
    <submittedName>
        <fullName evidence="2">Uncharacterized protein</fullName>
    </submittedName>
</protein>
<sequence length="79" mass="8772">MGKAHSPRRVWKFVLIAVGLYLGLSLLIAVNYGLNSCLGADAELHCSMSNTVVWGEHKVFGFILLAYLVLVVGLWVKRR</sequence>
<dbReference type="OrthoDB" id="4966038at2"/>
<feature type="transmembrane region" description="Helical" evidence="1">
    <location>
        <begin position="12"/>
        <end position="34"/>
    </location>
</feature>
<dbReference type="AlphaFoldDB" id="A0A4Y4DVV6"/>
<dbReference type="RefSeq" id="WP_141367155.1">
    <property type="nucleotide sequence ID" value="NZ_BAAAJL010000014.1"/>
</dbReference>
<evidence type="ECO:0000313" key="3">
    <source>
        <dbReference type="Proteomes" id="UP000316612"/>
    </source>
</evidence>
<proteinExistence type="predicted"/>
<comment type="caution">
    <text evidence="2">The sequence shown here is derived from an EMBL/GenBank/DDBJ whole genome shotgun (WGS) entry which is preliminary data.</text>
</comment>
<keyword evidence="3" id="KW-1185">Reference proteome</keyword>